<reference evidence="1 2" key="1">
    <citation type="submission" date="2020-06" db="EMBL/GenBank/DDBJ databases">
        <title>Methanolobus halotolerans sp. nov., isolated from a saline lake Tus in Siberia.</title>
        <authorList>
            <person name="Shen Y."/>
            <person name="Chen S.-C."/>
            <person name="Lai M.-C."/>
            <person name="Huang H.-H."/>
            <person name="Chiu H.-H."/>
            <person name="Tang S.-L."/>
            <person name="Rogozin D.Y."/>
            <person name="Degermendzhy A.G."/>
        </authorList>
    </citation>
    <scope>NUCLEOTIDE SEQUENCE [LARGE SCALE GENOMIC DNA]</scope>
    <source>
        <strain evidence="1 2">DSM 21339</strain>
    </source>
</reference>
<proteinExistence type="predicted"/>
<keyword evidence="1" id="KW-0378">Hydrolase</keyword>
<dbReference type="Pfam" id="PF13483">
    <property type="entry name" value="Lactamase_B_3"/>
    <property type="match status" value="1"/>
</dbReference>
<dbReference type="InterPro" id="IPR036866">
    <property type="entry name" value="RibonucZ/Hydroxyglut_hydro"/>
</dbReference>
<dbReference type="PANTHER" id="PTHR43546">
    <property type="entry name" value="UPF0173 METAL-DEPENDENT HYDROLASE MJ1163-RELATED"/>
    <property type="match status" value="1"/>
</dbReference>
<dbReference type="Gene3D" id="3.60.15.10">
    <property type="entry name" value="Ribonuclease Z/Hydroxyacylglutathione hydrolase-like"/>
    <property type="match status" value="1"/>
</dbReference>
<dbReference type="EMBL" id="CP058215">
    <property type="protein sequence ID" value="QLC51128.1"/>
    <property type="molecule type" value="Genomic_DNA"/>
</dbReference>
<gene>
    <name evidence="1" type="ORF">HWN40_13325</name>
</gene>
<dbReference type="AlphaFoldDB" id="A0A7D5I5N7"/>
<dbReference type="PANTHER" id="PTHR43546:SF8">
    <property type="entry name" value="METALLO-BETA-LACTAMASE DOMAIN-CONTAINING PROTEIN"/>
    <property type="match status" value="1"/>
</dbReference>
<protein>
    <submittedName>
        <fullName evidence="1">MBL fold metallo-hydrolase</fullName>
    </submittedName>
</protein>
<name>A0A7D5I5N7_9EURY</name>
<dbReference type="RefSeq" id="WP_176966182.1">
    <property type="nucleotide sequence ID" value="NZ_CP058215.1"/>
</dbReference>
<dbReference type="InterPro" id="IPR050114">
    <property type="entry name" value="UPF0173_UPF0282_UlaG_hydrolase"/>
</dbReference>
<dbReference type="KEGG" id="mzi:HWN40_13325"/>
<dbReference type="Proteomes" id="UP000509594">
    <property type="component" value="Chromosome"/>
</dbReference>
<dbReference type="SUPFAM" id="SSF56281">
    <property type="entry name" value="Metallo-hydrolase/oxidoreductase"/>
    <property type="match status" value="1"/>
</dbReference>
<sequence>MGSITIDNVLIEWLGYAGFMIKAEELVVHIDPYLLPDVFSPEDMADILLITHEHEGHCNPDSIRKVRKPRATTLIPENMSLQFRGDARRVEEGDSLTGDLNIKGVGIEVVPAYNVGSDYHSRADGVGYVVEIGGLKIYHAGDTGLIPEMNGISCDIALLPIGGTSTMDEEQAADAVAILSPKTVIPMHYGADGISANPEKFSAMVKERSPGTDVAIL</sequence>
<evidence type="ECO:0000313" key="1">
    <source>
        <dbReference type="EMBL" id="QLC51128.1"/>
    </source>
</evidence>
<accession>A0A7D5I5N7</accession>
<dbReference type="GO" id="GO:0016787">
    <property type="term" value="F:hydrolase activity"/>
    <property type="evidence" value="ECO:0007669"/>
    <property type="project" value="UniProtKB-KW"/>
</dbReference>
<dbReference type="OrthoDB" id="28313at2157"/>
<keyword evidence="2" id="KW-1185">Reference proteome</keyword>
<organism evidence="1 2">
    <name type="scientific">Methanolobus zinderi</name>
    <dbReference type="NCBI Taxonomy" id="536044"/>
    <lineage>
        <taxon>Archaea</taxon>
        <taxon>Methanobacteriati</taxon>
        <taxon>Methanobacteriota</taxon>
        <taxon>Stenosarchaea group</taxon>
        <taxon>Methanomicrobia</taxon>
        <taxon>Methanosarcinales</taxon>
        <taxon>Methanosarcinaceae</taxon>
        <taxon>Methanolobus</taxon>
    </lineage>
</organism>
<evidence type="ECO:0000313" key="2">
    <source>
        <dbReference type="Proteomes" id="UP000509594"/>
    </source>
</evidence>
<dbReference type="GeneID" id="55822674"/>